<feature type="region of interest" description="Disordered" evidence="1">
    <location>
        <begin position="182"/>
        <end position="203"/>
    </location>
</feature>
<proteinExistence type="predicted"/>
<evidence type="ECO:0000313" key="3">
    <source>
        <dbReference type="Proteomes" id="UP001165090"/>
    </source>
</evidence>
<keyword evidence="3" id="KW-1185">Reference proteome</keyword>
<evidence type="ECO:0000313" key="2">
    <source>
        <dbReference type="EMBL" id="GLI71072.1"/>
    </source>
</evidence>
<comment type="caution">
    <text evidence="2">The sequence shown here is derived from an EMBL/GenBank/DDBJ whole genome shotgun (WGS) entry which is preliminary data.</text>
</comment>
<sequence length="731" mass="75610">MASVRGLTPGATAADADANAAGGPGVPAVPAALLARYLRVGSRAHNPLDTVRVMWALLRLQMPDAGALLLPAELDGNSSSSSSSSSSVSGGFKGGPATAPTSQQPDPMGHLGRILSRQLQNRDRALGALRGARPGELYGTWQLAVQVIVLLRDRALVRQHSEAALAQLDSALTLLEATLTGSGSESASPSGLAAKSGSGSGLAAPLDAEQIQQHRAQVSTEKAGGPSGVVQGGRADAAVTATATATAACDPFVTAVAALQDFLELCKETAAAREAVADSAAAGGGVDCCDWGGGRPAWDMIPWSDGEWQSVLGDTEQRAAVLLRTWPELGRLVEEQPRNQDHKAFERAATRPKGEGEGEGTTEGKATAAVGPVDAAQNQQRRSLRIHFQSYSALHFRTLELLYRAVKAQAPDATLLTPLSSLEADATTATATRSQRILTAIALPYRAAVDMVFTDGHGRRVGMCLAHLGASRRAPGELAVLQYALAGWPEADMAATQQRFRAARAAAAAAAAAEAEAHAQACAARTAAATAEATKAFAIVGAAAAAAEAAVASQSGNASDSVMPWSSNTVAPLGTAAAAAATDVLASGDNQSQIVAGNVSRGEVNLHDEDNLGLEERAMAEAAAAALEADVAAVTEAEAAAGIIVTPPASSQVHLDLDLHDVIVLELDHDWFHLRESYYDAVRRQNKWDPSVRQAISTAMSYTELPWEAQLDMVWHALAGAGVELPIRVFT</sequence>
<dbReference type="EMBL" id="BSDZ01000101">
    <property type="protein sequence ID" value="GLI71072.1"/>
    <property type="molecule type" value="Genomic_DNA"/>
</dbReference>
<gene>
    <name evidence="2" type="ORF">VaNZ11_015989</name>
</gene>
<evidence type="ECO:0000256" key="1">
    <source>
        <dbReference type="SAM" id="MobiDB-lite"/>
    </source>
</evidence>
<organism evidence="2 3">
    <name type="scientific">Volvox africanus</name>
    <dbReference type="NCBI Taxonomy" id="51714"/>
    <lineage>
        <taxon>Eukaryota</taxon>
        <taxon>Viridiplantae</taxon>
        <taxon>Chlorophyta</taxon>
        <taxon>core chlorophytes</taxon>
        <taxon>Chlorophyceae</taxon>
        <taxon>CS clade</taxon>
        <taxon>Chlamydomonadales</taxon>
        <taxon>Volvocaceae</taxon>
        <taxon>Volvox</taxon>
    </lineage>
</organism>
<feature type="non-terminal residue" evidence="2">
    <location>
        <position position="1"/>
    </location>
</feature>
<feature type="compositionally biased region" description="Basic and acidic residues" evidence="1">
    <location>
        <begin position="335"/>
        <end position="356"/>
    </location>
</feature>
<dbReference type="Proteomes" id="UP001165090">
    <property type="component" value="Unassembled WGS sequence"/>
</dbReference>
<feature type="region of interest" description="Disordered" evidence="1">
    <location>
        <begin position="335"/>
        <end position="365"/>
    </location>
</feature>
<feature type="region of interest" description="Disordered" evidence="1">
    <location>
        <begin position="1"/>
        <end position="22"/>
    </location>
</feature>
<feature type="compositionally biased region" description="Low complexity" evidence="1">
    <location>
        <begin position="8"/>
        <end position="22"/>
    </location>
</feature>
<name>A0ABQ5SM55_9CHLO</name>
<accession>A0ABQ5SM55</accession>
<feature type="compositionally biased region" description="Low complexity" evidence="1">
    <location>
        <begin position="186"/>
        <end position="203"/>
    </location>
</feature>
<feature type="region of interest" description="Disordered" evidence="1">
    <location>
        <begin position="75"/>
        <end position="110"/>
    </location>
</feature>
<feature type="compositionally biased region" description="Low complexity" evidence="1">
    <location>
        <begin position="78"/>
        <end position="89"/>
    </location>
</feature>
<reference evidence="2 3" key="1">
    <citation type="journal article" date="2023" name="IScience">
        <title>Expanded male sex-determining region conserved during the evolution of homothallism in the green alga Volvox.</title>
        <authorList>
            <person name="Yamamoto K."/>
            <person name="Matsuzaki R."/>
            <person name="Mahakham W."/>
            <person name="Heman W."/>
            <person name="Sekimoto H."/>
            <person name="Kawachi M."/>
            <person name="Minakuchi Y."/>
            <person name="Toyoda A."/>
            <person name="Nozaki H."/>
        </authorList>
    </citation>
    <scope>NUCLEOTIDE SEQUENCE [LARGE SCALE GENOMIC DNA]</scope>
    <source>
        <strain evidence="2 3">NIES-4468</strain>
    </source>
</reference>
<protein>
    <submittedName>
        <fullName evidence="2">Uncharacterized protein</fullName>
    </submittedName>
</protein>